<dbReference type="InterPro" id="IPR050314">
    <property type="entry name" value="Glycosyl_Hydrlase_18"/>
</dbReference>
<dbReference type="GO" id="GO:0006032">
    <property type="term" value="P:chitin catabolic process"/>
    <property type="evidence" value="ECO:0007669"/>
    <property type="project" value="TreeGrafter"/>
</dbReference>
<name>A0A5N6QRW9_9ROSI</name>
<dbReference type="InterPro" id="IPR001223">
    <property type="entry name" value="Glyco_hydro18_cat"/>
</dbReference>
<evidence type="ECO:0000259" key="1">
    <source>
        <dbReference type="PROSITE" id="PS51910"/>
    </source>
</evidence>
<dbReference type="Proteomes" id="UP000327013">
    <property type="component" value="Chromosome 2"/>
</dbReference>
<dbReference type="SUPFAM" id="SSF51445">
    <property type="entry name" value="(Trans)glycosidases"/>
    <property type="match status" value="1"/>
</dbReference>
<dbReference type="GO" id="GO:0005576">
    <property type="term" value="C:extracellular region"/>
    <property type="evidence" value="ECO:0007669"/>
    <property type="project" value="TreeGrafter"/>
</dbReference>
<dbReference type="PANTHER" id="PTHR11177">
    <property type="entry name" value="CHITINASE"/>
    <property type="match status" value="1"/>
</dbReference>
<dbReference type="EMBL" id="CM017322">
    <property type="protein sequence ID" value="KAE8008883.1"/>
    <property type="molecule type" value="Genomic_DNA"/>
</dbReference>
<dbReference type="InterPro" id="IPR017853">
    <property type="entry name" value="GH"/>
</dbReference>
<dbReference type="GO" id="GO:0005975">
    <property type="term" value="P:carbohydrate metabolic process"/>
    <property type="evidence" value="ECO:0007669"/>
    <property type="project" value="InterPro"/>
</dbReference>
<feature type="domain" description="GH18" evidence="1">
    <location>
        <begin position="1"/>
        <end position="184"/>
    </location>
</feature>
<sequence length="184" mass="20595">MAAHYMPALCSESYPMESMQRNLDWIHVTAYDYYVPGKENFTHFHAALRGQLNGANTDDGIKEWKRRGFLPSNLVLGLPFHGYAWTLVDPQNNAMGALSSAPAVTMDGSMGYKVIKSYIRSFGYGAASVSMLLMWSIPAQLGRLGLITTMWRPLELKFLMQSRMGYLVTLCFKSAMMTIGCSLQ</sequence>
<gene>
    <name evidence="2" type="ORF">FH972_005354</name>
</gene>
<proteinExistence type="predicted"/>
<dbReference type="Gene3D" id="3.20.20.80">
    <property type="entry name" value="Glycosidases"/>
    <property type="match status" value="1"/>
</dbReference>
<reference evidence="2 3" key="1">
    <citation type="submission" date="2019-06" db="EMBL/GenBank/DDBJ databases">
        <title>A chromosomal-level reference genome of Carpinus fangiana (Coryloideae, Betulaceae).</title>
        <authorList>
            <person name="Yang X."/>
            <person name="Wang Z."/>
            <person name="Zhang L."/>
            <person name="Hao G."/>
            <person name="Liu J."/>
            <person name="Yang Y."/>
        </authorList>
    </citation>
    <scope>NUCLEOTIDE SEQUENCE [LARGE SCALE GENOMIC DNA]</scope>
    <source>
        <strain evidence="2">Cfa_2016G</strain>
        <tissue evidence="2">Leaf</tissue>
    </source>
</reference>
<organism evidence="2 3">
    <name type="scientific">Carpinus fangiana</name>
    <dbReference type="NCBI Taxonomy" id="176857"/>
    <lineage>
        <taxon>Eukaryota</taxon>
        <taxon>Viridiplantae</taxon>
        <taxon>Streptophyta</taxon>
        <taxon>Embryophyta</taxon>
        <taxon>Tracheophyta</taxon>
        <taxon>Spermatophyta</taxon>
        <taxon>Magnoliopsida</taxon>
        <taxon>eudicotyledons</taxon>
        <taxon>Gunneridae</taxon>
        <taxon>Pentapetalae</taxon>
        <taxon>rosids</taxon>
        <taxon>fabids</taxon>
        <taxon>Fagales</taxon>
        <taxon>Betulaceae</taxon>
        <taxon>Carpinus</taxon>
    </lineage>
</organism>
<dbReference type="Pfam" id="PF00704">
    <property type="entry name" value="Glyco_hydro_18"/>
    <property type="match status" value="1"/>
</dbReference>
<dbReference type="OrthoDB" id="1739877at2759"/>
<evidence type="ECO:0000313" key="3">
    <source>
        <dbReference type="Proteomes" id="UP000327013"/>
    </source>
</evidence>
<evidence type="ECO:0000313" key="2">
    <source>
        <dbReference type="EMBL" id="KAE8008883.1"/>
    </source>
</evidence>
<dbReference type="GO" id="GO:0004568">
    <property type="term" value="F:chitinase activity"/>
    <property type="evidence" value="ECO:0007669"/>
    <property type="project" value="TreeGrafter"/>
</dbReference>
<dbReference type="PANTHER" id="PTHR11177:SF369">
    <property type="entry name" value="CLASS V CHITINASE-LIKE"/>
    <property type="match status" value="1"/>
</dbReference>
<dbReference type="PROSITE" id="PS51910">
    <property type="entry name" value="GH18_2"/>
    <property type="match status" value="1"/>
</dbReference>
<dbReference type="GO" id="GO:0008061">
    <property type="term" value="F:chitin binding"/>
    <property type="evidence" value="ECO:0007669"/>
    <property type="project" value="TreeGrafter"/>
</dbReference>
<dbReference type="AlphaFoldDB" id="A0A5N6QRW9"/>
<protein>
    <recommendedName>
        <fullName evidence="1">GH18 domain-containing protein</fullName>
    </recommendedName>
</protein>
<accession>A0A5N6QRW9</accession>
<keyword evidence="3" id="KW-1185">Reference proteome</keyword>